<keyword evidence="3" id="KW-1185">Reference proteome</keyword>
<organism evidence="2 3">
    <name type="scientific">Pelagicoccus mobilis</name>
    <dbReference type="NCBI Taxonomy" id="415221"/>
    <lineage>
        <taxon>Bacteria</taxon>
        <taxon>Pseudomonadati</taxon>
        <taxon>Verrucomicrobiota</taxon>
        <taxon>Opitutia</taxon>
        <taxon>Puniceicoccales</taxon>
        <taxon>Pelagicoccaceae</taxon>
        <taxon>Pelagicoccus</taxon>
    </lineage>
</organism>
<keyword evidence="1" id="KW-0175">Coiled coil</keyword>
<protein>
    <submittedName>
        <fullName evidence="2">Uncharacterized protein</fullName>
    </submittedName>
</protein>
<reference evidence="2" key="1">
    <citation type="submission" date="2021-01" db="EMBL/GenBank/DDBJ databases">
        <title>Modified the classification status of verrucomicrobia.</title>
        <authorList>
            <person name="Feng X."/>
        </authorList>
    </citation>
    <scope>NUCLEOTIDE SEQUENCE</scope>
    <source>
        <strain evidence="2">KCTC 13126</strain>
    </source>
</reference>
<sequence>MQLPQSNRNLIRYFNLCTAALILIAGSKAEDPAAKSYIFWGLDIDAVLKDGQAPVVAAQKKRLLADTSRGVKKIKYGSKFQFTPKPSHCKQLVEIQDLDLSFDYMRRYELEAEAMADVMRHESLTQAEIGRLVGPSGSPGQANQQRIDRLNDSQQELEENVRDAIEGDGFDSDYLIDSVTAKMTITSPVDVKDAFCVFTIQYMAPTDWNSTENKAVNYGKIRYIGDLLADTPHKVKTTFRIPEGYASTFKHKFYLLSGECENLGTNLSHGLHQTTAKQKAGQEGK</sequence>
<evidence type="ECO:0000313" key="2">
    <source>
        <dbReference type="EMBL" id="MBK1879030.1"/>
    </source>
</evidence>
<name>A0A934S0N3_9BACT</name>
<accession>A0A934S0N3</accession>
<evidence type="ECO:0000256" key="1">
    <source>
        <dbReference type="SAM" id="Coils"/>
    </source>
</evidence>
<feature type="coiled-coil region" evidence="1">
    <location>
        <begin position="140"/>
        <end position="167"/>
    </location>
</feature>
<dbReference type="RefSeq" id="WP_200357244.1">
    <property type="nucleotide sequence ID" value="NZ_JAENIL010000039.1"/>
</dbReference>
<dbReference type="AlphaFoldDB" id="A0A934S0N3"/>
<dbReference type="EMBL" id="JAENIL010000039">
    <property type="protein sequence ID" value="MBK1879030.1"/>
    <property type="molecule type" value="Genomic_DNA"/>
</dbReference>
<proteinExistence type="predicted"/>
<evidence type="ECO:0000313" key="3">
    <source>
        <dbReference type="Proteomes" id="UP000617628"/>
    </source>
</evidence>
<dbReference type="Proteomes" id="UP000617628">
    <property type="component" value="Unassembled WGS sequence"/>
</dbReference>
<gene>
    <name evidence="2" type="ORF">JIN87_19250</name>
</gene>
<comment type="caution">
    <text evidence="2">The sequence shown here is derived from an EMBL/GenBank/DDBJ whole genome shotgun (WGS) entry which is preliminary data.</text>
</comment>